<evidence type="ECO:0000313" key="2">
    <source>
        <dbReference type="EMBL" id="UXE62920.1"/>
    </source>
</evidence>
<dbReference type="InterPro" id="IPR036873">
    <property type="entry name" value="Rhodanese-like_dom_sf"/>
</dbReference>
<accession>A0A977PYW5</accession>
<dbReference type="PROSITE" id="PS50206">
    <property type="entry name" value="RHODANESE_3"/>
    <property type="match status" value="1"/>
</dbReference>
<dbReference type="Gene3D" id="3.40.250.10">
    <property type="entry name" value="Rhodanese-like domain"/>
    <property type="match status" value="1"/>
</dbReference>
<evidence type="ECO:0000259" key="1">
    <source>
        <dbReference type="PROSITE" id="PS50206"/>
    </source>
</evidence>
<organism evidence="2">
    <name type="scientific">Woronichinia naegeliana WA131</name>
    <dbReference type="NCBI Taxonomy" id="2824559"/>
    <lineage>
        <taxon>Bacteria</taxon>
        <taxon>Bacillati</taxon>
        <taxon>Cyanobacteriota</taxon>
        <taxon>Cyanophyceae</taxon>
        <taxon>Synechococcales</taxon>
        <taxon>Coelosphaeriaceae</taxon>
        <taxon>Woronichinia</taxon>
    </lineage>
</organism>
<sequence>MTKPVLEITVQELALRLTKPDATLQLIDVREPHEVAIAHLEGFDILPLSDFTHWSETIKTRYNPDQETLVICHHGMRSERMCQWLRNIGFSNVKNIIGGIDAYSLSVDPSLSRY</sequence>
<dbReference type="EMBL" id="CP073041">
    <property type="protein sequence ID" value="UXE62920.1"/>
    <property type="molecule type" value="Genomic_DNA"/>
</dbReference>
<dbReference type="Proteomes" id="UP001065613">
    <property type="component" value="Chromosome"/>
</dbReference>
<dbReference type="InterPro" id="IPR001763">
    <property type="entry name" value="Rhodanese-like_dom"/>
</dbReference>
<dbReference type="PANTHER" id="PTHR43629">
    <property type="entry name" value="PEPTIDYL-PROLYL CIS-TRANS ISOMERASE"/>
    <property type="match status" value="1"/>
</dbReference>
<dbReference type="SUPFAM" id="SSF52821">
    <property type="entry name" value="Rhodanese/Cell cycle control phosphatase"/>
    <property type="match status" value="1"/>
</dbReference>
<dbReference type="InterPro" id="IPR052204">
    <property type="entry name" value="PpiC/parvulin_rotamase"/>
</dbReference>
<feature type="domain" description="Rhodanese" evidence="1">
    <location>
        <begin position="20"/>
        <end position="112"/>
    </location>
</feature>
<dbReference type="PANTHER" id="PTHR43629:SF2">
    <property type="entry name" value="RHODANESE-LIKE_PPIC DOMAIN-CONTAINING PROTEIN 12, CHLOROPLASTIC"/>
    <property type="match status" value="1"/>
</dbReference>
<proteinExistence type="predicted"/>
<dbReference type="SMART" id="SM00450">
    <property type="entry name" value="RHOD"/>
    <property type="match status" value="1"/>
</dbReference>
<protein>
    <submittedName>
        <fullName evidence="2">Rhodanese</fullName>
    </submittedName>
</protein>
<dbReference type="AlphaFoldDB" id="A0A977PYW5"/>
<dbReference type="KEGG" id="wna:KA717_09605"/>
<reference evidence="2" key="1">
    <citation type="submission" date="2021-04" db="EMBL/GenBank/DDBJ databases">
        <title>Genome sequence of Woronichinia naegeliana from Washington state freshwater lake bloom.</title>
        <authorList>
            <person name="Dreher T.W."/>
        </authorList>
    </citation>
    <scope>NUCLEOTIDE SEQUENCE</scope>
    <source>
        <strain evidence="2">WA131</strain>
    </source>
</reference>
<name>A0A977PYW5_9CYAN</name>
<dbReference type="Pfam" id="PF00581">
    <property type="entry name" value="Rhodanese"/>
    <property type="match status" value="1"/>
</dbReference>
<gene>
    <name evidence="2" type="ORF">KA717_09605</name>
</gene>